<sequence length="81" mass="9431">MEGDQEEVTTIDVFGSDLSTYEEHLQQLTSLEELKKEGEALDRAAEMIKMRTEDLAVRTEELKKKKELFLKWNKPLLDGLF</sequence>
<keyword evidence="1" id="KW-0175">Coiled coil</keyword>
<evidence type="ECO:0000256" key="1">
    <source>
        <dbReference type="SAM" id="Coils"/>
    </source>
</evidence>
<organism evidence="2 3">
    <name type="scientific">Papaver atlanticum</name>
    <dbReference type="NCBI Taxonomy" id="357466"/>
    <lineage>
        <taxon>Eukaryota</taxon>
        <taxon>Viridiplantae</taxon>
        <taxon>Streptophyta</taxon>
        <taxon>Embryophyta</taxon>
        <taxon>Tracheophyta</taxon>
        <taxon>Spermatophyta</taxon>
        <taxon>Magnoliopsida</taxon>
        <taxon>Ranunculales</taxon>
        <taxon>Papaveraceae</taxon>
        <taxon>Papaveroideae</taxon>
        <taxon>Papaver</taxon>
    </lineage>
</organism>
<feature type="coiled-coil region" evidence="1">
    <location>
        <begin position="21"/>
        <end position="51"/>
    </location>
</feature>
<dbReference type="Proteomes" id="UP001202328">
    <property type="component" value="Unassembled WGS sequence"/>
</dbReference>
<reference evidence="2" key="1">
    <citation type="submission" date="2022-04" db="EMBL/GenBank/DDBJ databases">
        <title>A functionally conserved STORR gene fusion in Papaver species that diverged 16.8 million years ago.</title>
        <authorList>
            <person name="Catania T."/>
        </authorList>
    </citation>
    <scope>NUCLEOTIDE SEQUENCE</scope>
    <source>
        <strain evidence="2">S-188037</strain>
    </source>
</reference>
<keyword evidence="3" id="KW-1185">Reference proteome</keyword>
<gene>
    <name evidence="2" type="ORF">MKW98_019471</name>
</gene>
<proteinExistence type="predicted"/>
<evidence type="ECO:0000313" key="3">
    <source>
        <dbReference type="Proteomes" id="UP001202328"/>
    </source>
</evidence>
<comment type="caution">
    <text evidence="2">The sequence shown here is derived from an EMBL/GenBank/DDBJ whole genome shotgun (WGS) entry which is preliminary data.</text>
</comment>
<name>A0AAD4XB32_9MAGN</name>
<evidence type="ECO:0000313" key="2">
    <source>
        <dbReference type="EMBL" id="KAI3874898.1"/>
    </source>
</evidence>
<accession>A0AAD4XB32</accession>
<dbReference type="EMBL" id="JAJJMB010012638">
    <property type="protein sequence ID" value="KAI3874898.1"/>
    <property type="molecule type" value="Genomic_DNA"/>
</dbReference>
<dbReference type="AlphaFoldDB" id="A0AAD4XB32"/>
<protein>
    <submittedName>
        <fullName evidence="2">Uncharacterized protein</fullName>
    </submittedName>
</protein>